<protein>
    <submittedName>
        <fullName evidence="2">Uncharacterized protein</fullName>
    </submittedName>
</protein>
<sequence length="98" mass="11285">MERERNELLRQELEVMRRERDVAHREAEIARRELALVTAGIPANPAPEQLNVRNFGNDLQRHPPQQPDAAPPALRADVKGIGELLGEFDGTNRYYEDW</sequence>
<accession>A0AAD9VIA9</accession>
<gene>
    <name evidence="2" type="ORF">KPH14_013021</name>
</gene>
<dbReference type="Proteomes" id="UP001258017">
    <property type="component" value="Unassembled WGS sequence"/>
</dbReference>
<dbReference type="AlphaFoldDB" id="A0AAD9VIA9"/>
<keyword evidence="3" id="KW-1185">Reference proteome</keyword>
<dbReference type="EMBL" id="JAIFRP010005229">
    <property type="protein sequence ID" value="KAK2574697.1"/>
    <property type="molecule type" value="Genomic_DNA"/>
</dbReference>
<proteinExistence type="predicted"/>
<reference evidence="2" key="2">
    <citation type="journal article" date="2023" name="Commun. Biol.">
        <title>Intrasexual cuticular hydrocarbon dimorphism in a wasp sheds light on hydrocarbon biosynthesis genes in Hymenoptera.</title>
        <authorList>
            <person name="Moris V.C."/>
            <person name="Podsiadlowski L."/>
            <person name="Martin S."/>
            <person name="Oeyen J.P."/>
            <person name="Donath A."/>
            <person name="Petersen M."/>
            <person name="Wilbrandt J."/>
            <person name="Misof B."/>
            <person name="Liedtke D."/>
            <person name="Thamm M."/>
            <person name="Scheiner R."/>
            <person name="Schmitt T."/>
            <person name="Niehuis O."/>
        </authorList>
    </citation>
    <scope>NUCLEOTIDE SEQUENCE</scope>
    <source>
        <strain evidence="2">GBR_01_08_01A</strain>
    </source>
</reference>
<evidence type="ECO:0000313" key="3">
    <source>
        <dbReference type="Proteomes" id="UP001258017"/>
    </source>
</evidence>
<comment type="caution">
    <text evidence="2">The sequence shown here is derived from an EMBL/GenBank/DDBJ whole genome shotgun (WGS) entry which is preliminary data.</text>
</comment>
<evidence type="ECO:0000256" key="1">
    <source>
        <dbReference type="SAM" id="Coils"/>
    </source>
</evidence>
<keyword evidence="1" id="KW-0175">Coiled coil</keyword>
<name>A0AAD9VIA9_9HYME</name>
<feature type="coiled-coil region" evidence="1">
    <location>
        <begin position="1"/>
        <end position="33"/>
    </location>
</feature>
<reference evidence="2" key="1">
    <citation type="submission" date="2021-08" db="EMBL/GenBank/DDBJ databases">
        <authorList>
            <person name="Misof B."/>
            <person name="Oliver O."/>
            <person name="Podsiadlowski L."/>
            <person name="Donath A."/>
            <person name="Peters R."/>
            <person name="Mayer C."/>
            <person name="Rust J."/>
            <person name="Gunkel S."/>
            <person name="Lesny P."/>
            <person name="Martin S."/>
            <person name="Oeyen J.P."/>
            <person name="Petersen M."/>
            <person name="Panagiotis P."/>
            <person name="Wilbrandt J."/>
            <person name="Tanja T."/>
        </authorList>
    </citation>
    <scope>NUCLEOTIDE SEQUENCE</scope>
    <source>
        <strain evidence="2">GBR_01_08_01A</strain>
        <tissue evidence="2">Thorax + abdomen</tissue>
    </source>
</reference>
<feature type="non-terminal residue" evidence="2">
    <location>
        <position position="98"/>
    </location>
</feature>
<organism evidence="2 3">
    <name type="scientific">Odynerus spinipes</name>
    <dbReference type="NCBI Taxonomy" id="1348599"/>
    <lineage>
        <taxon>Eukaryota</taxon>
        <taxon>Metazoa</taxon>
        <taxon>Ecdysozoa</taxon>
        <taxon>Arthropoda</taxon>
        <taxon>Hexapoda</taxon>
        <taxon>Insecta</taxon>
        <taxon>Pterygota</taxon>
        <taxon>Neoptera</taxon>
        <taxon>Endopterygota</taxon>
        <taxon>Hymenoptera</taxon>
        <taxon>Apocrita</taxon>
        <taxon>Aculeata</taxon>
        <taxon>Vespoidea</taxon>
        <taxon>Vespidae</taxon>
        <taxon>Eumeninae</taxon>
        <taxon>Odynerus</taxon>
    </lineage>
</organism>
<evidence type="ECO:0000313" key="2">
    <source>
        <dbReference type="EMBL" id="KAK2574697.1"/>
    </source>
</evidence>